<sequence>HLRQPSPHPYQRGQCLLRKISIDATAQQRTWCNLSEKLIDAEPLNAGLKGMHYIDLHPLHCILNPVKISSVTEP</sequence>
<proteinExistence type="predicted"/>
<feature type="non-terminal residue" evidence="1">
    <location>
        <position position="1"/>
    </location>
</feature>
<reference evidence="1 2" key="1">
    <citation type="journal article" date="2023" name="Plants (Basel)">
        <title>Bridging the Gap: Combining Genomics and Transcriptomics Approaches to Understand Stylosanthes scabra, an Orphan Legume from the Brazilian Caatinga.</title>
        <authorList>
            <person name="Ferreira-Neto J.R.C."/>
            <person name="da Silva M.D."/>
            <person name="Binneck E."/>
            <person name="de Melo N.F."/>
            <person name="da Silva R.H."/>
            <person name="de Melo A.L.T.M."/>
            <person name="Pandolfi V."/>
            <person name="Bustamante F.O."/>
            <person name="Brasileiro-Vidal A.C."/>
            <person name="Benko-Iseppon A.M."/>
        </authorList>
    </citation>
    <scope>NUCLEOTIDE SEQUENCE [LARGE SCALE GENOMIC DNA]</scope>
    <source>
        <tissue evidence="1">Leaves</tissue>
    </source>
</reference>
<evidence type="ECO:0000313" key="2">
    <source>
        <dbReference type="Proteomes" id="UP001341840"/>
    </source>
</evidence>
<name>A0ABU6X9P3_9FABA</name>
<dbReference type="Proteomes" id="UP001341840">
    <property type="component" value="Unassembled WGS sequence"/>
</dbReference>
<protein>
    <submittedName>
        <fullName evidence="1">Uncharacterized protein</fullName>
    </submittedName>
</protein>
<gene>
    <name evidence="1" type="ORF">PIB30_027891</name>
</gene>
<keyword evidence="2" id="KW-1185">Reference proteome</keyword>
<accession>A0ABU6X9P3</accession>
<evidence type="ECO:0000313" key="1">
    <source>
        <dbReference type="EMBL" id="MED6194382.1"/>
    </source>
</evidence>
<comment type="caution">
    <text evidence="1">The sequence shown here is derived from an EMBL/GenBank/DDBJ whole genome shotgun (WGS) entry which is preliminary data.</text>
</comment>
<organism evidence="1 2">
    <name type="scientific">Stylosanthes scabra</name>
    <dbReference type="NCBI Taxonomy" id="79078"/>
    <lineage>
        <taxon>Eukaryota</taxon>
        <taxon>Viridiplantae</taxon>
        <taxon>Streptophyta</taxon>
        <taxon>Embryophyta</taxon>
        <taxon>Tracheophyta</taxon>
        <taxon>Spermatophyta</taxon>
        <taxon>Magnoliopsida</taxon>
        <taxon>eudicotyledons</taxon>
        <taxon>Gunneridae</taxon>
        <taxon>Pentapetalae</taxon>
        <taxon>rosids</taxon>
        <taxon>fabids</taxon>
        <taxon>Fabales</taxon>
        <taxon>Fabaceae</taxon>
        <taxon>Papilionoideae</taxon>
        <taxon>50 kb inversion clade</taxon>
        <taxon>dalbergioids sensu lato</taxon>
        <taxon>Dalbergieae</taxon>
        <taxon>Pterocarpus clade</taxon>
        <taxon>Stylosanthes</taxon>
    </lineage>
</organism>
<dbReference type="EMBL" id="JASCZI010211557">
    <property type="protein sequence ID" value="MED6194382.1"/>
    <property type="molecule type" value="Genomic_DNA"/>
</dbReference>